<reference evidence="1" key="1">
    <citation type="submission" date="2020-08" db="EMBL/GenBank/DDBJ databases">
        <title>Multicomponent nature underlies the extraordinary mechanical properties of spider dragline silk.</title>
        <authorList>
            <person name="Kono N."/>
            <person name="Nakamura H."/>
            <person name="Mori M."/>
            <person name="Yoshida Y."/>
            <person name="Ohtoshi R."/>
            <person name="Malay A.D."/>
            <person name="Moran D.A.P."/>
            <person name="Tomita M."/>
            <person name="Numata K."/>
            <person name="Arakawa K."/>
        </authorList>
    </citation>
    <scope>NUCLEOTIDE SEQUENCE</scope>
</reference>
<comment type="caution">
    <text evidence="1">The sequence shown here is derived from an EMBL/GenBank/DDBJ whole genome shotgun (WGS) entry which is preliminary data.</text>
</comment>
<gene>
    <name evidence="1" type="ORF">NPIL_59751</name>
</gene>
<keyword evidence="2" id="KW-1185">Reference proteome</keyword>
<sequence>MYILVDVCVCKQMSRHQNTWLAMPRMMKGGSECPAECCKNSRKDCSEDDERWICASSSMQQKVRFSNAQSDNLE</sequence>
<protein>
    <submittedName>
        <fullName evidence="1">Uncharacterized protein</fullName>
    </submittedName>
</protein>
<dbReference type="EMBL" id="BMAW01010472">
    <property type="protein sequence ID" value="GFT18966.1"/>
    <property type="molecule type" value="Genomic_DNA"/>
</dbReference>
<organism evidence="1 2">
    <name type="scientific">Nephila pilipes</name>
    <name type="common">Giant wood spider</name>
    <name type="synonym">Nephila maculata</name>
    <dbReference type="NCBI Taxonomy" id="299642"/>
    <lineage>
        <taxon>Eukaryota</taxon>
        <taxon>Metazoa</taxon>
        <taxon>Ecdysozoa</taxon>
        <taxon>Arthropoda</taxon>
        <taxon>Chelicerata</taxon>
        <taxon>Arachnida</taxon>
        <taxon>Araneae</taxon>
        <taxon>Araneomorphae</taxon>
        <taxon>Entelegynae</taxon>
        <taxon>Araneoidea</taxon>
        <taxon>Nephilidae</taxon>
        <taxon>Nephila</taxon>
    </lineage>
</organism>
<proteinExistence type="predicted"/>
<evidence type="ECO:0000313" key="2">
    <source>
        <dbReference type="Proteomes" id="UP000887013"/>
    </source>
</evidence>
<accession>A0A8X6NJS4</accession>
<dbReference type="AlphaFoldDB" id="A0A8X6NJS4"/>
<dbReference type="Proteomes" id="UP000887013">
    <property type="component" value="Unassembled WGS sequence"/>
</dbReference>
<name>A0A8X6NJS4_NEPPI</name>
<evidence type="ECO:0000313" key="1">
    <source>
        <dbReference type="EMBL" id="GFT18966.1"/>
    </source>
</evidence>